<dbReference type="EMBL" id="GDIQ01098951">
    <property type="protein sequence ID" value="JAL52775.1"/>
    <property type="molecule type" value="Transcribed_RNA"/>
</dbReference>
<name>A0A0P5SX70_9CRUS</name>
<reference evidence="1" key="1">
    <citation type="submission" date="2015-10" db="EMBL/GenBank/DDBJ databases">
        <title>EvidentialGene: Evidence-directed Construction of Complete mRNA Transcriptomes without Genomes.</title>
        <authorList>
            <person name="Gilbert D.G."/>
        </authorList>
    </citation>
    <scope>NUCLEOTIDE SEQUENCE</scope>
</reference>
<evidence type="ECO:0000313" key="1">
    <source>
        <dbReference type="EMBL" id="JAL52775.1"/>
    </source>
</evidence>
<sequence length="215" mass="25537">MLFDLIKTRVMCALIKFLGLALIFLLVDLGRNTNHLVWCSSTSMTIQKCHFEWDDYFNRNYLQLNDYVSYNVRSDVPNFDPTRDELCDQGRSPKLVKEYSQKDLVHCFDFLSEKRNRRPMHIAFIGDSTVRQFFFTFLGLIPDYDRAKSIKKTAFAQYVFHDDGNVTSRILDNLLVSFYWRNLIRNDLIADFKRWASTENINQVPDFILLETQEW</sequence>
<organism evidence="1">
    <name type="scientific">Daphnia magna</name>
    <dbReference type="NCBI Taxonomy" id="35525"/>
    <lineage>
        <taxon>Eukaryota</taxon>
        <taxon>Metazoa</taxon>
        <taxon>Ecdysozoa</taxon>
        <taxon>Arthropoda</taxon>
        <taxon>Crustacea</taxon>
        <taxon>Branchiopoda</taxon>
        <taxon>Diplostraca</taxon>
        <taxon>Cladocera</taxon>
        <taxon>Anomopoda</taxon>
        <taxon>Daphniidae</taxon>
        <taxon>Daphnia</taxon>
    </lineage>
</organism>
<accession>A0A0P5SX70</accession>
<dbReference type="AlphaFoldDB" id="A0A0P5SX70"/>
<dbReference type="OrthoDB" id="6347271at2759"/>
<protein>
    <submittedName>
        <fullName evidence="1">Putative Lactosylceramide</fullName>
    </submittedName>
</protein>
<proteinExistence type="predicted"/>